<name>A0A7G9RZV1_9FIRM</name>
<dbReference type="KEGG" id="eio:H9L01_01820"/>
<dbReference type="SUPFAM" id="SSF161098">
    <property type="entry name" value="MetI-like"/>
    <property type="match status" value="1"/>
</dbReference>
<dbReference type="Gene3D" id="1.10.3720.10">
    <property type="entry name" value="MetI-like"/>
    <property type="match status" value="1"/>
</dbReference>
<dbReference type="EMBL" id="CP060715">
    <property type="protein sequence ID" value="QNN61126.1"/>
    <property type="molecule type" value="Genomic_DNA"/>
</dbReference>
<comment type="subcellular location">
    <subcellularLocation>
        <location evidence="1 9">Cell membrane</location>
        <topology evidence="1 9">Multi-pass membrane protein</topology>
    </subcellularLocation>
</comment>
<sequence length="220" mass="24488">MLNDIINLWAKYHQVYIEGVIGTLWMSLIVVVLGTLLGAILALGQRSRFKVIRGIVNCYVEIFRGTPLLLQMWLFVYGGALYTGNTFDETFWVICALIVNSSAYVTEIFRAGLQAVDKGQFEAAQSLGMSRSNMMRKIILPQAIKNILPALGNEFVTMIKETSIASVFFVTSLMTSQSIVNSATHLSIASLIIVGSLYFVLTFISSRLVKFAERKLIEND</sequence>
<evidence type="ECO:0000313" key="12">
    <source>
        <dbReference type="Proteomes" id="UP000515928"/>
    </source>
</evidence>
<keyword evidence="7 9" id="KW-1133">Transmembrane helix</keyword>
<keyword evidence="6" id="KW-0029">Amino-acid transport</keyword>
<reference evidence="11 12" key="1">
    <citation type="submission" date="2020-08" db="EMBL/GenBank/DDBJ databases">
        <title>Genome sequence of Erysipelothrix inopinata DSM 15511T.</title>
        <authorList>
            <person name="Hyun D.-W."/>
            <person name="Bae J.-W."/>
        </authorList>
    </citation>
    <scope>NUCLEOTIDE SEQUENCE [LARGE SCALE GENOMIC DNA]</scope>
    <source>
        <strain evidence="11 12">DSM 15511</strain>
    </source>
</reference>
<proteinExistence type="inferred from homology"/>
<dbReference type="GO" id="GO:0043190">
    <property type="term" value="C:ATP-binding cassette (ABC) transporter complex"/>
    <property type="evidence" value="ECO:0007669"/>
    <property type="project" value="InterPro"/>
</dbReference>
<dbReference type="InterPro" id="IPR043429">
    <property type="entry name" value="ArtM/GltK/GlnP/TcyL/YhdX-like"/>
</dbReference>
<dbReference type="PANTHER" id="PTHR30614:SF20">
    <property type="entry name" value="GLUTAMINE TRANSPORT SYSTEM PERMEASE PROTEIN GLNP"/>
    <property type="match status" value="1"/>
</dbReference>
<comment type="similarity">
    <text evidence="2">Belongs to the binding-protein-dependent transport system permease family. HisMQ subfamily.</text>
</comment>
<dbReference type="InterPro" id="IPR000515">
    <property type="entry name" value="MetI-like"/>
</dbReference>
<dbReference type="InterPro" id="IPR010065">
    <property type="entry name" value="AA_ABC_transptr_permease_3TM"/>
</dbReference>
<evidence type="ECO:0000256" key="2">
    <source>
        <dbReference type="ARBA" id="ARBA00010072"/>
    </source>
</evidence>
<dbReference type="GO" id="GO:0006865">
    <property type="term" value="P:amino acid transport"/>
    <property type="evidence" value="ECO:0007669"/>
    <property type="project" value="UniProtKB-KW"/>
</dbReference>
<keyword evidence="12" id="KW-1185">Reference proteome</keyword>
<feature type="transmembrane region" description="Helical" evidence="9">
    <location>
        <begin position="20"/>
        <end position="44"/>
    </location>
</feature>
<dbReference type="FunFam" id="1.10.3720.10:FF:000033">
    <property type="entry name" value="Polar amino acid ABC transporter permease"/>
    <property type="match status" value="1"/>
</dbReference>
<dbReference type="CDD" id="cd06261">
    <property type="entry name" value="TM_PBP2"/>
    <property type="match status" value="1"/>
</dbReference>
<evidence type="ECO:0000256" key="6">
    <source>
        <dbReference type="ARBA" id="ARBA00022970"/>
    </source>
</evidence>
<keyword evidence="4" id="KW-1003">Cell membrane</keyword>
<dbReference type="Pfam" id="PF00528">
    <property type="entry name" value="BPD_transp_1"/>
    <property type="match status" value="1"/>
</dbReference>
<dbReference type="Proteomes" id="UP000515928">
    <property type="component" value="Chromosome"/>
</dbReference>
<evidence type="ECO:0000259" key="10">
    <source>
        <dbReference type="PROSITE" id="PS50928"/>
    </source>
</evidence>
<evidence type="ECO:0000256" key="5">
    <source>
        <dbReference type="ARBA" id="ARBA00022692"/>
    </source>
</evidence>
<organism evidence="11 12">
    <name type="scientific">Erysipelothrix inopinata</name>
    <dbReference type="NCBI Taxonomy" id="225084"/>
    <lineage>
        <taxon>Bacteria</taxon>
        <taxon>Bacillati</taxon>
        <taxon>Bacillota</taxon>
        <taxon>Erysipelotrichia</taxon>
        <taxon>Erysipelotrichales</taxon>
        <taxon>Erysipelotrichaceae</taxon>
        <taxon>Erysipelothrix</taxon>
    </lineage>
</organism>
<feature type="transmembrane region" description="Helical" evidence="9">
    <location>
        <begin position="186"/>
        <end position="205"/>
    </location>
</feature>
<keyword evidence="8 9" id="KW-0472">Membrane</keyword>
<evidence type="ECO:0000256" key="9">
    <source>
        <dbReference type="RuleBase" id="RU363032"/>
    </source>
</evidence>
<feature type="domain" description="ABC transmembrane type-1" evidence="10">
    <location>
        <begin position="20"/>
        <end position="209"/>
    </location>
</feature>
<dbReference type="RefSeq" id="WP_187534267.1">
    <property type="nucleotide sequence ID" value="NZ_CBCSHU010000001.1"/>
</dbReference>
<keyword evidence="5 9" id="KW-0812">Transmembrane</keyword>
<evidence type="ECO:0000256" key="7">
    <source>
        <dbReference type="ARBA" id="ARBA00022989"/>
    </source>
</evidence>
<dbReference type="NCBIfam" id="TIGR01726">
    <property type="entry name" value="HEQRo_perm_3TM"/>
    <property type="match status" value="1"/>
</dbReference>
<evidence type="ECO:0000256" key="1">
    <source>
        <dbReference type="ARBA" id="ARBA00004651"/>
    </source>
</evidence>
<dbReference type="InterPro" id="IPR035906">
    <property type="entry name" value="MetI-like_sf"/>
</dbReference>
<protein>
    <submittedName>
        <fullName evidence="11">Amino acid ABC transporter permease</fullName>
    </submittedName>
</protein>
<gene>
    <name evidence="11" type="ORF">H9L01_01820</name>
</gene>
<feature type="transmembrane region" description="Helical" evidence="9">
    <location>
        <begin position="65"/>
        <end position="84"/>
    </location>
</feature>
<evidence type="ECO:0000256" key="3">
    <source>
        <dbReference type="ARBA" id="ARBA00022448"/>
    </source>
</evidence>
<accession>A0A7G9RZV1</accession>
<evidence type="ECO:0000256" key="8">
    <source>
        <dbReference type="ARBA" id="ARBA00023136"/>
    </source>
</evidence>
<evidence type="ECO:0000256" key="4">
    <source>
        <dbReference type="ARBA" id="ARBA00022475"/>
    </source>
</evidence>
<dbReference type="PROSITE" id="PS50928">
    <property type="entry name" value="ABC_TM1"/>
    <property type="match status" value="1"/>
</dbReference>
<dbReference type="GO" id="GO:0022857">
    <property type="term" value="F:transmembrane transporter activity"/>
    <property type="evidence" value="ECO:0007669"/>
    <property type="project" value="InterPro"/>
</dbReference>
<dbReference type="PANTHER" id="PTHR30614">
    <property type="entry name" value="MEMBRANE COMPONENT OF AMINO ACID ABC TRANSPORTER"/>
    <property type="match status" value="1"/>
</dbReference>
<evidence type="ECO:0000313" key="11">
    <source>
        <dbReference type="EMBL" id="QNN61126.1"/>
    </source>
</evidence>
<keyword evidence="3 9" id="KW-0813">Transport</keyword>
<dbReference type="AlphaFoldDB" id="A0A7G9RZV1"/>